<evidence type="ECO:0000313" key="4">
    <source>
        <dbReference type="Proteomes" id="UP000246303"/>
    </source>
</evidence>
<proteinExistence type="predicted"/>
<feature type="compositionally biased region" description="Polar residues" evidence="1">
    <location>
        <begin position="301"/>
        <end position="315"/>
    </location>
</feature>
<feature type="transmembrane region" description="Helical" evidence="2">
    <location>
        <begin position="7"/>
        <end position="32"/>
    </location>
</feature>
<keyword evidence="2" id="KW-0812">Transmembrane</keyword>
<evidence type="ECO:0000313" key="3">
    <source>
        <dbReference type="EMBL" id="PXA65899.1"/>
    </source>
</evidence>
<name>A0A2V3DU96_9MICC</name>
<feature type="transmembrane region" description="Helical" evidence="2">
    <location>
        <begin position="86"/>
        <end position="107"/>
    </location>
</feature>
<keyword evidence="2" id="KW-0472">Membrane</keyword>
<dbReference type="RefSeq" id="WP_110105766.1">
    <property type="nucleotide sequence ID" value="NZ_JACBZZ010000001.1"/>
</dbReference>
<feature type="transmembrane region" description="Helical" evidence="2">
    <location>
        <begin position="119"/>
        <end position="143"/>
    </location>
</feature>
<dbReference type="AlphaFoldDB" id="A0A2V3DU96"/>
<reference evidence="3 4" key="1">
    <citation type="submission" date="2018-05" db="EMBL/GenBank/DDBJ databases">
        <title>Genetic diversity of glacier-inhabiting Cryobacterium bacteria in China and description of Cryobacterium mengkeensis sp. nov. and Arthrobacter glacialis sp. nov.</title>
        <authorList>
            <person name="Liu Q."/>
            <person name="Xin Y.-H."/>
        </authorList>
    </citation>
    <scope>NUCLEOTIDE SEQUENCE [LARGE SCALE GENOMIC DNA]</scope>
    <source>
        <strain evidence="3 4">GP3</strain>
    </source>
</reference>
<dbReference type="OrthoDB" id="10014094at2"/>
<organism evidence="3 4">
    <name type="scientific">Arthrobacter psychrochitiniphilus</name>
    <dbReference type="NCBI Taxonomy" id="291045"/>
    <lineage>
        <taxon>Bacteria</taxon>
        <taxon>Bacillati</taxon>
        <taxon>Actinomycetota</taxon>
        <taxon>Actinomycetes</taxon>
        <taxon>Micrococcales</taxon>
        <taxon>Micrococcaceae</taxon>
        <taxon>Arthrobacter</taxon>
    </lineage>
</organism>
<feature type="transmembrane region" description="Helical" evidence="2">
    <location>
        <begin position="155"/>
        <end position="175"/>
    </location>
</feature>
<gene>
    <name evidence="3" type="ORF">CVS29_07730</name>
</gene>
<keyword evidence="4" id="KW-1185">Reference proteome</keyword>
<dbReference type="Proteomes" id="UP000246303">
    <property type="component" value="Unassembled WGS sequence"/>
</dbReference>
<keyword evidence="2" id="KW-1133">Transmembrane helix</keyword>
<feature type="transmembrane region" description="Helical" evidence="2">
    <location>
        <begin position="38"/>
        <end position="65"/>
    </location>
</feature>
<feature type="transmembrane region" description="Helical" evidence="2">
    <location>
        <begin position="247"/>
        <end position="265"/>
    </location>
</feature>
<comment type="caution">
    <text evidence="3">The sequence shown here is derived from an EMBL/GenBank/DDBJ whole genome shotgun (WGS) entry which is preliminary data.</text>
</comment>
<sequence>MDLNIWLNFLMQSAMIAALASLVFGGLAGYALASLGSIPVWVGILVGALIPVLGLLILAIVALASHKKMAPLPGELWWIRSRAGRVFLTALGILAAVLLLSMFLGWFKMRIAGIPALSIGAWGTVIGAVLVISLVVVVGAAALGVRRPTRTGAVLMGWFGCWWMFLSVVAIALQAPAVSLASSVGALKYTVGDVTKLLNLENVAGEVRLPDGVDPAWLGLDSSTVDLSTVDLGQAIPDLSFSVGPGWWLALTFGFGAVVWSFAMINRASERTRACAAPATHLIKIDPVQSQGFGAPGPYTNMPQPYNGQRNYWEQ</sequence>
<dbReference type="EMBL" id="QHLZ01000004">
    <property type="protein sequence ID" value="PXA65899.1"/>
    <property type="molecule type" value="Genomic_DNA"/>
</dbReference>
<evidence type="ECO:0000256" key="1">
    <source>
        <dbReference type="SAM" id="MobiDB-lite"/>
    </source>
</evidence>
<accession>A0A2V3DU96</accession>
<feature type="region of interest" description="Disordered" evidence="1">
    <location>
        <begin position="294"/>
        <end position="315"/>
    </location>
</feature>
<protein>
    <submittedName>
        <fullName evidence="3">Uncharacterized protein</fullName>
    </submittedName>
</protein>
<evidence type="ECO:0000256" key="2">
    <source>
        <dbReference type="SAM" id="Phobius"/>
    </source>
</evidence>